<dbReference type="EMBL" id="SZYD01000002">
    <property type="protein sequence ID" value="KAD7116879.1"/>
    <property type="molecule type" value="Genomic_DNA"/>
</dbReference>
<feature type="region of interest" description="Disordered" evidence="1">
    <location>
        <begin position="50"/>
        <end position="75"/>
    </location>
</feature>
<gene>
    <name evidence="2" type="ORF">E3N88_04147</name>
</gene>
<comment type="caution">
    <text evidence="2">The sequence shown here is derived from an EMBL/GenBank/DDBJ whole genome shotgun (WGS) entry which is preliminary data.</text>
</comment>
<evidence type="ECO:0000313" key="2">
    <source>
        <dbReference type="EMBL" id="KAD7116879.1"/>
    </source>
</evidence>
<dbReference type="Proteomes" id="UP000326396">
    <property type="component" value="Linkage Group LG10"/>
</dbReference>
<name>A0A5N6PTL0_9ASTR</name>
<accession>A0A5N6PTL0</accession>
<dbReference type="AlphaFoldDB" id="A0A5N6PTL0"/>
<sequence>MSVVRRSKWQKGQNKKARTCGTRTLLTGDIAETSDAAAKTASVVETSKVAGGEDIGADKDDGGAVMGDEDRVDKV</sequence>
<keyword evidence="3" id="KW-1185">Reference proteome</keyword>
<evidence type="ECO:0000256" key="1">
    <source>
        <dbReference type="SAM" id="MobiDB-lite"/>
    </source>
</evidence>
<organism evidence="2 3">
    <name type="scientific">Mikania micrantha</name>
    <name type="common">bitter vine</name>
    <dbReference type="NCBI Taxonomy" id="192012"/>
    <lineage>
        <taxon>Eukaryota</taxon>
        <taxon>Viridiplantae</taxon>
        <taxon>Streptophyta</taxon>
        <taxon>Embryophyta</taxon>
        <taxon>Tracheophyta</taxon>
        <taxon>Spermatophyta</taxon>
        <taxon>Magnoliopsida</taxon>
        <taxon>eudicotyledons</taxon>
        <taxon>Gunneridae</taxon>
        <taxon>Pentapetalae</taxon>
        <taxon>asterids</taxon>
        <taxon>campanulids</taxon>
        <taxon>Asterales</taxon>
        <taxon>Asteraceae</taxon>
        <taxon>Asteroideae</taxon>
        <taxon>Heliantheae alliance</taxon>
        <taxon>Eupatorieae</taxon>
        <taxon>Mikania</taxon>
    </lineage>
</organism>
<proteinExistence type="predicted"/>
<feature type="compositionally biased region" description="Basic and acidic residues" evidence="1">
    <location>
        <begin position="56"/>
        <end position="75"/>
    </location>
</feature>
<protein>
    <submittedName>
        <fullName evidence="2">Uncharacterized protein</fullName>
    </submittedName>
</protein>
<feature type="region of interest" description="Disordered" evidence="1">
    <location>
        <begin position="1"/>
        <end position="20"/>
    </location>
</feature>
<feature type="compositionally biased region" description="Basic residues" evidence="1">
    <location>
        <begin position="1"/>
        <end position="18"/>
    </location>
</feature>
<evidence type="ECO:0000313" key="3">
    <source>
        <dbReference type="Proteomes" id="UP000326396"/>
    </source>
</evidence>
<reference evidence="2 3" key="1">
    <citation type="submission" date="2019-05" db="EMBL/GenBank/DDBJ databases">
        <title>Mikania micrantha, genome provides insights into the molecular mechanism of rapid growth.</title>
        <authorList>
            <person name="Liu B."/>
        </authorList>
    </citation>
    <scope>NUCLEOTIDE SEQUENCE [LARGE SCALE GENOMIC DNA]</scope>
    <source>
        <strain evidence="2">NLD-2019</strain>
        <tissue evidence="2">Leaf</tissue>
    </source>
</reference>